<dbReference type="Proteomes" id="UP000265520">
    <property type="component" value="Unassembled WGS sequence"/>
</dbReference>
<comment type="caution">
    <text evidence="2">The sequence shown here is derived from an EMBL/GenBank/DDBJ whole genome shotgun (WGS) entry which is preliminary data.</text>
</comment>
<keyword evidence="3" id="KW-1185">Reference proteome</keyword>
<reference evidence="2 3" key="1">
    <citation type="journal article" date="2018" name="Front. Plant Sci.">
        <title>Red Clover (Trifolium pratense) and Zigzag Clover (T. medium) - A Picture of Genomic Similarities and Differences.</title>
        <authorList>
            <person name="Dluhosova J."/>
            <person name="Istvanek J."/>
            <person name="Nedelnik J."/>
            <person name="Repkova J."/>
        </authorList>
    </citation>
    <scope>NUCLEOTIDE SEQUENCE [LARGE SCALE GENOMIC DNA]</scope>
    <source>
        <strain evidence="3">cv. 10/8</strain>
        <tissue evidence="2">Leaf</tissue>
    </source>
</reference>
<dbReference type="EMBL" id="LXQA010230337">
    <property type="protein sequence ID" value="MCI36092.1"/>
    <property type="molecule type" value="Genomic_DNA"/>
</dbReference>
<evidence type="ECO:0000313" key="3">
    <source>
        <dbReference type="Proteomes" id="UP000265520"/>
    </source>
</evidence>
<evidence type="ECO:0000256" key="1">
    <source>
        <dbReference type="SAM" id="MobiDB-lite"/>
    </source>
</evidence>
<dbReference type="AlphaFoldDB" id="A0A392RIW2"/>
<name>A0A392RIW2_9FABA</name>
<evidence type="ECO:0000313" key="2">
    <source>
        <dbReference type="EMBL" id="MCI36092.1"/>
    </source>
</evidence>
<protein>
    <submittedName>
        <fullName evidence="2">Uncharacterized protein</fullName>
    </submittedName>
</protein>
<accession>A0A392RIW2</accession>
<feature type="compositionally biased region" description="Acidic residues" evidence="1">
    <location>
        <begin position="13"/>
        <end position="22"/>
    </location>
</feature>
<feature type="non-terminal residue" evidence="2">
    <location>
        <position position="37"/>
    </location>
</feature>
<sequence length="37" mass="4074">MSSSSGKGRLQDDDPPDTEASEEEKRKAVKGFQQSFT</sequence>
<feature type="region of interest" description="Disordered" evidence="1">
    <location>
        <begin position="1"/>
        <end position="37"/>
    </location>
</feature>
<organism evidence="2 3">
    <name type="scientific">Trifolium medium</name>
    <dbReference type="NCBI Taxonomy" id="97028"/>
    <lineage>
        <taxon>Eukaryota</taxon>
        <taxon>Viridiplantae</taxon>
        <taxon>Streptophyta</taxon>
        <taxon>Embryophyta</taxon>
        <taxon>Tracheophyta</taxon>
        <taxon>Spermatophyta</taxon>
        <taxon>Magnoliopsida</taxon>
        <taxon>eudicotyledons</taxon>
        <taxon>Gunneridae</taxon>
        <taxon>Pentapetalae</taxon>
        <taxon>rosids</taxon>
        <taxon>fabids</taxon>
        <taxon>Fabales</taxon>
        <taxon>Fabaceae</taxon>
        <taxon>Papilionoideae</taxon>
        <taxon>50 kb inversion clade</taxon>
        <taxon>NPAAA clade</taxon>
        <taxon>Hologalegina</taxon>
        <taxon>IRL clade</taxon>
        <taxon>Trifolieae</taxon>
        <taxon>Trifolium</taxon>
    </lineage>
</organism>
<proteinExistence type="predicted"/>